<dbReference type="Gene3D" id="2.40.10.10">
    <property type="entry name" value="Trypsin-like serine proteases"/>
    <property type="match status" value="2"/>
</dbReference>
<name>A0A0G1WZ18_9BACT</name>
<organism evidence="6 7">
    <name type="scientific">Candidatus Kaiserbacteria bacterium GW2011_GWA2_52_12</name>
    <dbReference type="NCBI Taxonomy" id="1618671"/>
    <lineage>
        <taxon>Bacteria</taxon>
        <taxon>Candidatus Kaiseribacteriota</taxon>
    </lineage>
</organism>
<dbReference type="EMBL" id="LCQW01000016">
    <property type="protein sequence ID" value="KKW23825.1"/>
    <property type="molecule type" value="Genomic_DNA"/>
</dbReference>
<dbReference type="Gene3D" id="2.30.42.10">
    <property type="match status" value="1"/>
</dbReference>
<dbReference type="PRINTS" id="PR00834">
    <property type="entry name" value="PROTEASES2C"/>
</dbReference>
<comment type="similarity">
    <text evidence="1">Belongs to the peptidase S1C family.</text>
</comment>
<evidence type="ECO:0000259" key="5">
    <source>
        <dbReference type="PROSITE" id="PS50106"/>
    </source>
</evidence>
<dbReference type="PANTHER" id="PTHR43343">
    <property type="entry name" value="PEPTIDASE S12"/>
    <property type="match status" value="1"/>
</dbReference>
<dbReference type="SUPFAM" id="SSF50494">
    <property type="entry name" value="Trypsin-like serine proteases"/>
    <property type="match status" value="1"/>
</dbReference>
<feature type="signal peptide" evidence="4">
    <location>
        <begin position="1"/>
        <end position="28"/>
    </location>
</feature>
<evidence type="ECO:0000256" key="2">
    <source>
        <dbReference type="ARBA" id="ARBA00022670"/>
    </source>
</evidence>
<evidence type="ECO:0000256" key="3">
    <source>
        <dbReference type="ARBA" id="ARBA00022801"/>
    </source>
</evidence>
<dbReference type="InterPro" id="IPR001478">
    <property type="entry name" value="PDZ"/>
</dbReference>
<proteinExistence type="inferred from homology"/>
<dbReference type="AlphaFoldDB" id="A0A0G1WZ18"/>
<dbReference type="Proteomes" id="UP000034273">
    <property type="component" value="Unassembled WGS sequence"/>
</dbReference>
<dbReference type="PROSITE" id="PS50106">
    <property type="entry name" value="PDZ"/>
    <property type="match status" value="1"/>
</dbReference>
<dbReference type="Pfam" id="PF13365">
    <property type="entry name" value="Trypsin_2"/>
    <property type="match status" value="1"/>
</dbReference>
<dbReference type="PANTHER" id="PTHR43343:SF3">
    <property type="entry name" value="PROTEASE DO-LIKE 8, CHLOROPLASTIC"/>
    <property type="match status" value="1"/>
</dbReference>
<accession>A0A0G1WZ18</accession>
<dbReference type="SUPFAM" id="SSF50156">
    <property type="entry name" value="PDZ domain-like"/>
    <property type="match status" value="1"/>
</dbReference>
<evidence type="ECO:0000256" key="4">
    <source>
        <dbReference type="SAM" id="SignalP"/>
    </source>
</evidence>
<dbReference type="GO" id="GO:0004252">
    <property type="term" value="F:serine-type endopeptidase activity"/>
    <property type="evidence" value="ECO:0007669"/>
    <property type="project" value="InterPro"/>
</dbReference>
<dbReference type="InterPro" id="IPR036034">
    <property type="entry name" value="PDZ_sf"/>
</dbReference>
<evidence type="ECO:0000313" key="6">
    <source>
        <dbReference type="EMBL" id="KKW23825.1"/>
    </source>
</evidence>
<gene>
    <name evidence="6" type="ORF">UY67_C0016G0012</name>
</gene>
<protein>
    <submittedName>
        <fullName evidence="6">2-alkenal reductase</fullName>
    </submittedName>
</protein>
<reference evidence="6 7" key="1">
    <citation type="journal article" date="2015" name="Nature">
        <title>rRNA introns, odd ribosomes, and small enigmatic genomes across a large radiation of phyla.</title>
        <authorList>
            <person name="Brown C.T."/>
            <person name="Hug L.A."/>
            <person name="Thomas B.C."/>
            <person name="Sharon I."/>
            <person name="Castelle C.J."/>
            <person name="Singh A."/>
            <person name="Wilkins M.J."/>
            <person name="Williams K.H."/>
            <person name="Banfield J.F."/>
        </authorList>
    </citation>
    <scope>NUCLEOTIDE SEQUENCE [LARGE SCALE GENOMIC DNA]</scope>
</reference>
<feature type="domain" description="PDZ" evidence="5">
    <location>
        <begin position="235"/>
        <end position="300"/>
    </location>
</feature>
<dbReference type="InterPro" id="IPR009003">
    <property type="entry name" value="Peptidase_S1_PA"/>
</dbReference>
<dbReference type="InterPro" id="IPR043504">
    <property type="entry name" value="Peptidase_S1_PA_chymotrypsin"/>
</dbReference>
<dbReference type="InterPro" id="IPR001940">
    <property type="entry name" value="Peptidase_S1C"/>
</dbReference>
<comment type="caution">
    <text evidence="6">The sequence shown here is derived from an EMBL/GenBank/DDBJ whole genome shotgun (WGS) entry which is preliminary data.</text>
</comment>
<sequence length="366" mass="39130">MRYVRRLSVFCILLFAVCMSNPPIAAYAANVPRDFSEGLRRVNTESQRYLVQVFSIPNPENPKGMAGGSGALIRSGGGVVRIITNAHVVGQAQKVMVHFEGNGFAQEVAVLGIDTAVDLALLEAPLPLPFFAQPIAIAKKAVNVGDAVYTAGYPFGNKNFTFGAITSLSSPFAQTGLDMFNSHQSPVAPGNSGGALIRFTDTGEQELVGINTAIISQSGGQVYLSIRASVIDRMLVKLEQERSVSHPFMGIALADSDKVNPYAIKSAGGVYPPAVHGITVIGVKKNSPAERAGIREGDIIRKFEALLDGQWFELPVVKAEDLAQTVFFDLAPDIKVRMQTNRGSQSIGREFILEIQPSLNAALGEG</sequence>
<keyword evidence="4" id="KW-0732">Signal</keyword>
<dbReference type="STRING" id="1618671.UY67_C0016G0012"/>
<dbReference type="GO" id="GO:0006508">
    <property type="term" value="P:proteolysis"/>
    <property type="evidence" value="ECO:0007669"/>
    <property type="project" value="UniProtKB-KW"/>
</dbReference>
<feature type="chain" id="PRO_5002540604" evidence="4">
    <location>
        <begin position="29"/>
        <end position="366"/>
    </location>
</feature>
<evidence type="ECO:0000313" key="7">
    <source>
        <dbReference type="Proteomes" id="UP000034273"/>
    </source>
</evidence>
<keyword evidence="2" id="KW-0645">Protease</keyword>
<dbReference type="InterPro" id="IPR051201">
    <property type="entry name" value="Chloro_Bact_Ser_Proteases"/>
</dbReference>
<keyword evidence="3" id="KW-0378">Hydrolase</keyword>
<evidence type="ECO:0000256" key="1">
    <source>
        <dbReference type="ARBA" id="ARBA00010541"/>
    </source>
</evidence>